<keyword evidence="1" id="KW-1133">Transmembrane helix</keyword>
<dbReference type="AlphaFoldDB" id="Q897D9"/>
<dbReference type="EMBL" id="AE015927">
    <property type="protein sequence ID" value="AAO35399.1"/>
    <property type="molecule type" value="Genomic_DNA"/>
</dbReference>
<evidence type="ECO:0000313" key="3">
    <source>
        <dbReference type="Proteomes" id="UP000001412"/>
    </source>
</evidence>
<dbReference type="Proteomes" id="UP000001412">
    <property type="component" value="Chromosome"/>
</dbReference>
<sequence length="204" mass="23830">MAFLKTLILKNFKLILPEMLVCSMLLFFMVGGIFETSAFHITFAILVLIPSLICNISMNSKEDRNDSIKLFLSMPIDKKIIIISKYLSSILVFLYYFLLFSIIVFSGTNVSNAIFISINYFCLTTLIALTWCFIHFILYFIFRKIINVISFFLMYIGGMLSIKLSKYFLSFNFYNYFKYLIIILCLTVLSILICMFIVKNKDFK</sequence>
<dbReference type="STRING" id="212717.CTC_00801"/>
<gene>
    <name evidence="2" type="ordered locus">CTC_00801</name>
</gene>
<feature type="transmembrane region" description="Helical" evidence="1">
    <location>
        <begin position="80"/>
        <end position="107"/>
    </location>
</feature>
<feature type="transmembrane region" description="Helical" evidence="1">
    <location>
        <begin position="12"/>
        <end position="34"/>
    </location>
</feature>
<keyword evidence="1" id="KW-0812">Transmembrane</keyword>
<evidence type="ECO:0000256" key="1">
    <source>
        <dbReference type="SAM" id="Phobius"/>
    </source>
</evidence>
<dbReference type="HOGENOM" id="CLU_1388180_0_0_9"/>
<evidence type="ECO:0008006" key="4">
    <source>
        <dbReference type="Google" id="ProtNLM"/>
    </source>
</evidence>
<dbReference type="KEGG" id="ctc:CTC_00801"/>
<keyword evidence="3" id="KW-1185">Reference proteome</keyword>
<dbReference type="Pfam" id="PF13346">
    <property type="entry name" value="ABC2_membrane_5"/>
    <property type="match status" value="1"/>
</dbReference>
<accession>Q897D9</accession>
<name>Q897D9_CLOTE</name>
<feature type="transmembrane region" description="Helical" evidence="1">
    <location>
        <begin position="176"/>
        <end position="198"/>
    </location>
</feature>
<evidence type="ECO:0000313" key="2">
    <source>
        <dbReference type="EMBL" id="AAO35399.1"/>
    </source>
</evidence>
<feature type="transmembrane region" description="Helical" evidence="1">
    <location>
        <begin position="113"/>
        <end position="138"/>
    </location>
</feature>
<reference evidence="2 3" key="1">
    <citation type="journal article" date="2003" name="Proc. Natl. Acad. Sci. U.S.A.">
        <title>The genome sequence of Clostridium tetani, the causative agent of tetanus disease.</title>
        <authorList>
            <person name="Brueggemann H."/>
            <person name="Baumer S."/>
            <person name="Fricke W.F."/>
            <person name="Wiezer A."/>
            <person name="Liesegang H."/>
            <person name="Decker I."/>
            <person name="Herzberg C."/>
            <person name="Martinez-Arias R."/>
            <person name="Merkl R."/>
            <person name="Henne A."/>
            <person name="Gottschalk G."/>
        </authorList>
    </citation>
    <scope>NUCLEOTIDE SEQUENCE [LARGE SCALE GENOMIC DNA]</scope>
    <source>
        <strain evidence="3">Massachusetts / E88</strain>
    </source>
</reference>
<protein>
    <recommendedName>
        <fullName evidence="4">ABC-2 transporter permease</fullName>
    </recommendedName>
</protein>
<proteinExistence type="predicted"/>
<keyword evidence="1" id="KW-0472">Membrane</keyword>
<feature type="transmembrane region" description="Helical" evidence="1">
    <location>
        <begin position="40"/>
        <end position="59"/>
    </location>
</feature>
<feature type="transmembrane region" description="Helical" evidence="1">
    <location>
        <begin position="145"/>
        <end position="164"/>
    </location>
</feature>
<organism evidence="2 3">
    <name type="scientific">Clostridium tetani (strain Massachusetts / E88)</name>
    <dbReference type="NCBI Taxonomy" id="212717"/>
    <lineage>
        <taxon>Bacteria</taxon>
        <taxon>Bacillati</taxon>
        <taxon>Bacillota</taxon>
        <taxon>Clostridia</taxon>
        <taxon>Eubacteriales</taxon>
        <taxon>Clostridiaceae</taxon>
        <taxon>Clostridium</taxon>
    </lineage>
</organism>
<dbReference type="InterPro" id="IPR025699">
    <property type="entry name" value="ABC2_memb-like"/>
</dbReference>